<keyword evidence="5" id="KW-0238">DNA-binding</keyword>
<name>A0A644W6I9_9ZZZZ</name>
<dbReference type="GO" id="GO:0003677">
    <property type="term" value="F:DNA binding"/>
    <property type="evidence" value="ECO:0007669"/>
    <property type="project" value="UniProtKB-KW"/>
</dbReference>
<evidence type="ECO:0000259" key="6">
    <source>
        <dbReference type="PROSITE" id="PS52018"/>
    </source>
</evidence>
<organism evidence="7">
    <name type="scientific">bioreactor metagenome</name>
    <dbReference type="NCBI Taxonomy" id="1076179"/>
    <lineage>
        <taxon>unclassified sequences</taxon>
        <taxon>metagenomes</taxon>
        <taxon>ecological metagenomes</taxon>
    </lineage>
</organism>
<sequence>MDFQNIINTGKLIYASKGRNQASYKWEDEDKHLRKWPVKEYNCEISYYKLFPLDIVDIVFCKTLFDLPDRATSCVNLATILGFNVFDDFSSDEKRYKDYAEIEIFEHHLDLVLNWGLIQLDEIEVKEGYIKNNCNVRLTNLGVKCLTDNCKYQFYFGQKKLYENEYKTVFQVEDISFPFYKALGVYTEIEHSSIISYEKIIDLESIFSPNDIDVIKKHNLQSIEILNIYASSSKKFLPNSLDVDIKIYSKDNQYFPIVFFENQICIEATEIINNKENKRHKEIKIEWGLYLKLLNDPDAVLDYRSLKPFLDLLVIDNIIEDARFAWHDNELFNHVALQASANIWLKISRICPTIILIHHLSQFEDKLEWNTITSRFDNEFILQNPISFPWNYELLINKPNISVEDLKALLLNKNLRDISEFKESDAENKNNEFLKTRYIEWDWDFIMPLLDNDFILLHIGEINFDLSSFTERLDFNQYDYVINYSEKRWNWNYISNNYDLAFILENICIIAQYLNLRTVCDRAFTQVEYVSPFCLSSDFTRIIKMAENPSLNGFSANQSDYHWSDLLINTLNQVGLIKWESTGYTLGFECNPYLIWDKDFFDKYFQNIKTYQGFSHVSNVINDLNIINSYPDFTWDWEILSSNIVFNSNILFLEKYKEKVSLFEILNSVSWETIERIFDSLNVLAFLNNNKNLWDRITEIASKDFILEHLDYDWNWSILTHRFCNDINIKSLGNPKWIDKWDWEYLSNHLELILIQENLNVYTHYWFWDIISTRLSSEFISQNIQLYKDYWNWKIIAKRLNSEFVCQNLSSYQEYWDWNYFSMNLSIECIQDNIDKCLQFWDWRIITERLSPKFIAKSLIKYREYWDWETVVNNKLEEDNIIQEGILQNLAQCFILLSEDLRDSYWSTITRKISINKLEKLIANTYDLSEYFWDYKYLYDHRHFNGKKYIIDSTQYINWTEFSKSNAANLMFVFDKGIYSKKTWINRIVTKILNNPSYYWDYKELSKLSEINANHEIFTINKGNWDWEYISEFGTCLSKSTNFDVNFSLLEENINCALLSKRSDTGITESFLEQHFEKNWDWNALVNNPSIVFSFKFILAHIDKPWNWTTLSSRNDLECKIVSENSNIDWNWEALSYNTDLILSEEFIIKFFNKSFDWFILSKNPSFIPSDSVLSIIHDKLDLLDWHLISQNINEDILTVEYLLKYKNQLYWPEINKKIGTKVSNDHLDKLFDVLDWSIISKSHTLDFTSTLIDKYRHYWDWSELKKNSMVNYLGLLTEKYKSELNCATFIEKFQDDITPKIYHFTHLFNAIDVIKNRKILSRDQAKKLGLLKYDAAGNVVERSSKAHSYARFYFRPQTLTQYYNEALGADSYHGENGWEFCGYDYNGKKIWRTKWKSKYPKALSLGLPKCPIPVFFKFDLKEVLTKIPNKCYYSTGNMQSDWAIVEKVTNNPNEINTEYLYSTINDGLDIYKKYSQQEFLIHEDFDFSELNHFEIICYNHDYANLLKAQLGDNPICHKINANGWDIFHRSNRELILHENDNEISITSEYHDDAYLSIRGKGLKNIKITNPETIKKETESEIIAYPEIKFLKPDEPIEVHFVDTTIGKRDWLIYSSSLVSPLPNQSSNAEFKISEDIISCFEQLENLLKLKLSKELFHSNMIDSYHGIAHTTRVLFGTFLLVNYIDNLQENVKLATYYAAIIHDLGKTSDREGSTHGEASSFLYHDKIKEYITDTNLSNETLDAIKYHSIDDWSCPMEVRNSIIWKILKDADALDRGRFNRKCDRSYLRLDIFKTELGSQIIDFLDRLPNQTQNLLWDDPFTELINCLKNSNL</sequence>
<dbReference type="SMART" id="SM00471">
    <property type="entry name" value="HDc"/>
    <property type="match status" value="1"/>
</dbReference>
<evidence type="ECO:0000313" key="7">
    <source>
        <dbReference type="EMBL" id="MPL99414.1"/>
    </source>
</evidence>
<dbReference type="GO" id="GO:0016779">
    <property type="term" value="F:nucleotidyltransferase activity"/>
    <property type="evidence" value="ECO:0007669"/>
    <property type="project" value="UniProtKB-KW"/>
</dbReference>
<keyword evidence="4" id="KW-0548">Nucleotidyltransferase</keyword>
<keyword evidence="2" id="KW-0328">Glycosyltransferase</keyword>
<dbReference type="GO" id="GO:0016757">
    <property type="term" value="F:glycosyltransferase activity"/>
    <property type="evidence" value="ECO:0007669"/>
    <property type="project" value="UniProtKB-KW"/>
</dbReference>
<accession>A0A644W6I9</accession>
<dbReference type="SUPFAM" id="SSF109604">
    <property type="entry name" value="HD-domain/PDEase-like"/>
    <property type="match status" value="1"/>
</dbReference>
<dbReference type="Gene3D" id="1.10.3210.10">
    <property type="entry name" value="Hypothetical protein af1432"/>
    <property type="match status" value="1"/>
</dbReference>
<protein>
    <recommendedName>
        <fullName evidence="6">DarT domain-containing protein</fullName>
    </recommendedName>
</protein>
<dbReference type="CDD" id="cd00077">
    <property type="entry name" value="HDc"/>
    <property type="match status" value="1"/>
</dbReference>
<evidence type="ECO:0000256" key="3">
    <source>
        <dbReference type="ARBA" id="ARBA00022679"/>
    </source>
</evidence>
<dbReference type="EMBL" id="VSSQ01000665">
    <property type="protein sequence ID" value="MPL99414.1"/>
    <property type="molecule type" value="Genomic_DNA"/>
</dbReference>
<dbReference type="InterPro" id="IPR003607">
    <property type="entry name" value="HD/PDEase_dom"/>
</dbReference>
<gene>
    <name evidence="7" type="ORF">SDC9_45632</name>
</gene>
<feature type="domain" description="DarT" evidence="6">
    <location>
        <begin position="1300"/>
        <end position="1528"/>
    </location>
</feature>
<dbReference type="PROSITE" id="PS52018">
    <property type="entry name" value="DART"/>
    <property type="match status" value="1"/>
</dbReference>
<evidence type="ECO:0000256" key="2">
    <source>
        <dbReference type="ARBA" id="ARBA00022676"/>
    </source>
</evidence>
<evidence type="ECO:0000256" key="5">
    <source>
        <dbReference type="ARBA" id="ARBA00023125"/>
    </source>
</evidence>
<reference evidence="7" key="1">
    <citation type="submission" date="2019-08" db="EMBL/GenBank/DDBJ databases">
        <authorList>
            <person name="Kucharzyk K."/>
            <person name="Murdoch R.W."/>
            <person name="Higgins S."/>
            <person name="Loffler F."/>
        </authorList>
    </citation>
    <scope>NUCLEOTIDE SEQUENCE</scope>
</reference>
<keyword evidence="1" id="KW-1277">Toxin-antitoxin system</keyword>
<dbReference type="InterPro" id="IPR029494">
    <property type="entry name" value="DarT"/>
</dbReference>
<evidence type="ECO:0000256" key="4">
    <source>
        <dbReference type="ARBA" id="ARBA00022695"/>
    </source>
</evidence>
<comment type="caution">
    <text evidence="7">The sequence shown here is derived from an EMBL/GenBank/DDBJ whole genome shotgun (WGS) entry which is preliminary data.</text>
</comment>
<keyword evidence="3" id="KW-0808">Transferase</keyword>
<evidence type="ECO:0000256" key="1">
    <source>
        <dbReference type="ARBA" id="ARBA00022649"/>
    </source>
</evidence>
<proteinExistence type="predicted"/>